<keyword evidence="5 10" id="KW-0276">Fatty acid metabolism</keyword>
<dbReference type="Pfam" id="PF01151">
    <property type="entry name" value="ELO"/>
    <property type="match status" value="1"/>
</dbReference>
<evidence type="ECO:0000256" key="5">
    <source>
        <dbReference type="ARBA" id="ARBA00022832"/>
    </source>
</evidence>
<dbReference type="GO" id="GO:0042761">
    <property type="term" value="P:very long-chain fatty acid biosynthetic process"/>
    <property type="evidence" value="ECO:0007669"/>
    <property type="project" value="TreeGrafter"/>
</dbReference>
<dbReference type="PANTHER" id="PTHR11157">
    <property type="entry name" value="FATTY ACID ACYL TRANSFERASE-RELATED"/>
    <property type="match status" value="1"/>
</dbReference>
<feature type="transmembrane region" description="Helical" evidence="10">
    <location>
        <begin position="158"/>
        <end position="177"/>
    </location>
</feature>
<keyword evidence="3 10" id="KW-0808">Transferase</keyword>
<comment type="catalytic activity">
    <reaction evidence="10">
        <text>a very-long-chain acyl-CoA + malonyl-CoA + H(+) = a very-long-chain 3-oxoacyl-CoA + CO2 + CoA</text>
        <dbReference type="Rhea" id="RHEA:32727"/>
        <dbReference type="ChEBI" id="CHEBI:15378"/>
        <dbReference type="ChEBI" id="CHEBI:16526"/>
        <dbReference type="ChEBI" id="CHEBI:57287"/>
        <dbReference type="ChEBI" id="CHEBI:57384"/>
        <dbReference type="ChEBI" id="CHEBI:90725"/>
        <dbReference type="ChEBI" id="CHEBI:90736"/>
        <dbReference type="EC" id="2.3.1.199"/>
    </reaction>
</comment>
<dbReference type="GO" id="GO:0034626">
    <property type="term" value="P:fatty acid elongation, polyunsaturated fatty acid"/>
    <property type="evidence" value="ECO:0007669"/>
    <property type="project" value="TreeGrafter"/>
</dbReference>
<evidence type="ECO:0000256" key="3">
    <source>
        <dbReference type="ARBA" id="ARBA00022679"/>
    </source>
</evidence>
<keyword evidence="7 10" id="KW-0443">Lipid metabolism</keyword>
<feature type="transmembrane region" description="Helical" evidence="10">
    <location>
        <begin position="131"/>
        <end position="151"/>
    </location>
</feature>
<keyword evidence="8 10" id="KW-0472">Membrane</keyword>
<dbReference type="PANTHER" id="PTHR11157:SF126">
    <property type="entry name" value="ELONGATION OF VERY LONG CHAIN FATTY ACIDS PROTEIN"/>
    <property type="match status" value="1"/>
</dbReference>
<keyword evidence="4 10" id="KW-0812">Transmembrane</keyword>
<reference evidence="11 12" key="1">
    <citation type="journal article" date="2022" name="Nat. Ecol. Evol.">
        <title>A masculinizing supergene underlies an exaggerated male reproductive morph in a spider.</title>
        <authorList>
            <person name="Hendrickx F."/>
            <person name="De Corte Z."/>
            <person name="Sonet G."/>
            <person name="Van Belleghem S.M."/>
            <person name="Kostlbacher S."/>
            <person name="Vangestel C."/>
        </authorList>
    </citation>
    <scope>NUCLEOTIDE SEQUENCE [LARGE SCALE GENOMIC DNA]</scope>
    <source>
        <strain evidence="11">W744_W776</strain>
    </source>
</reference>
<dbReference type="GO" id="GO:0034625">
    <property type="term" value="P:fatty acid elongation, monounsaturated fatty acid"/>
    <property type="evidence" value="ECO:0007669"/>
    <property type="project" value="TreeGrafter"/>
</dbReference>
<feature type="transmembrane region" description="Helical" evidence="10">
    <location>
        <begin position="91"/>
        <end position="111"/>
    </location>
</feature>
<gene>
    <name evidence="11" type="ORF">JTE90_029620</name>
</gene>
<name>A0AAV6VEI6_9ARAC</name>
<feature type="transmembrane region" description="Helical" evidence="10">
    <location>
        <begin position="51"/>
        <end position="70"/>
    </location>
</feature>
<proteinExistence type="inferred from homology"/>
<protein>
    <recommendedName>
        <fullName evidence="10">Elongation of very long chain fatty acids protein</fullName>
        <ecNumber evidence="10">2.3.1.199</ecNumber>
    </recommendedName>
    <alternativeName>
        <fullName evidence="10">Very-long-chain 3-oxoacyl-CoA synthase</fullName>
    </alternativeName>
</protein>
<dbReference type="InterPro" id="IPR002076">
    <property type="entry name" value="ELO_fam"/>
</dbReference>
<keyword evidence="2 10" id="KW-0444">Lipid biosynthesis</keyword>
<evidence type="ECO:0000313" key="11">
    <source>
        <dbReference type="EMBL" id="KAG8195040.1"/>
    </source>
</evidence>
<dbReference type="GO" id="GO:0009922">
    <property type="term" value="F:fatty acid elongase activity"/>
    <property type="evidence" value="ECO:0007669"/>
    <property type="project" value="UniProtKB-EC"/>
</dbReference>
<dbReference type="EC" id="2.3.1.199" evidence="10"/>
<evidence type="ECO:0000256" key="4">
    <source>
        <dbReference type="ARBA" id="ARBA00022692"/>
    </source>
</evidence>
<comment type="similarity">
    <text evidence="10">Belongs to the ELO family.</text>
</comment>
<dbReference type="EMBL" id="JAFNEN010000094">
    <property type="protein sequence ID" value="KAG8195040.1"/>
    <property type="molecule type" value="Genomic_DNA"/>
</dbReference>
<feature type="transmembrane region" description="Helical" evidence="10">
    <location>
        <begin position="183"/>
        <end position="210"/>
    </location>
</feature>
<keyword evidence="12" id="KW-1185">Reference proteome</keyword>
<keyword evidence="9 10" id="KW-0275">Fatty acid biosynthesis</keyword>
<evidence type="ECO:0000313" key="12">
    <source>
        <dbReference type="Proteomes" id="UP000827092"/>
    </source>
</evidence>
<evidence type="ECO:0000256" key="1">
    <source>
        <dbReference type="ARBA" id="ARBA00004141"/>
    </source>
</evidence>
<dbReference type="GO" id="GO:0030148">
    <property type="term" value="P:sphingolipid biosynthetic process"/>
    <property type="evidence" value="ECO:0007669"/>
    <property type="project" value="TreeGrafter"/>
</dbReference>
<evidence type="ECO:0000256" key="7">
    <source>
        <dbReference type="ARBA" id="ARBA00023098"/>
    </source>
</evidence>
<comment type="subcellular location">
    <subcellularLocation>
        <location evidence="1">Membrane</location>
        <topology evidence="1">Multi-pass membrane protein</topology>
    </subcellularLocation>
</comment>
<dbReference type="AlphaFoldDB" id="A0AAV6VEI6"/>
<comment type="caution">
    <text evidence="11">The sequence shown here is derived from an EMBL/GenBank/DDBJ whole genome shotgun (WGS) entry which is preliminary data.</text>
</comment>
<evidence type="ECO:0000256" key="9">
    <source>
        <dbReference type="ARBA" id="ARBA00023160"/>
    </source>
</evidence>
<keyword evidence="6 10" id="KW-1133">Transmembrane helix</keyword>
<dbReference type="GO" id="GO:0005789">
    <property type="term" value="C:endoplasmic reticulum membrane"/>
    <property type="evidence" value="ECO:0007669"/>
    <property type="project" value="TreeGrafter"/>
</dbReference>
<dbReference type="Proteomes" id="UP000827092">
    <property type="component" value="Unassembled WGS sequence"/>
</dbReference>
<dbReference type="GO" id="GO:0019367">
    <property type="term" value="P:fatty acid elongation, saturated fatty acid"/>
    <property type="evidence" value="ECO:0007669"/>
    <property type="project" value="TreeGrafter"/>
</dbReference>
<evidence type="ECO:0000256" key="10">
    <source>
        <dbReference type="RuleBase" id="RU361115"/>
    </source>
</evidence>
<evidence type="ECO:0000256" key="6">
    <source>
        <dbReference type="ARBA" id="ARBA00022989"/>
    </source>
</evidence>
<sequence>MQLFVNNANTRSLLHDFLDPKQRPMALLESVIGFFADRNVEDKYLIKEYKVIYSILVFYILFVKWIGPALMKNYKSMDLRYTIRVYNFGQVIFNAIILIQLVTFGARIWPHRCQILYNPNYPVFFRDASRIIWHIFLIKLSDLLDTVFFVLRKKNRQITILHVFHHAGMVLLFHTGISTINIGYYILVCICINTFIHSIMYFYYFLAAFGPEMQKYLWWKRYLTQMQIFQFIVVLVYMTWAFITGCEQMAPFELSIYIFTLLILLLFVNFYFKSFRK</sequence>
<feature type="transmembrane region" description="Helical" evidence="10">
    <location>
        <begin position="254"/>
        <end position="272"/>
    </location>
</feature>
<accession>A0AAV6VEI6</accession>
<feature type="transmembrane region" description="Helical" evidence="10">
    <location>
        <begin position="222"/>
        <end position="242"/>
    </location>
</feature>
<evidence type="ECO:0000256" key="8">
    <source>
        <dbReference type="ARBA" id="ARBA00023136"/>
    </source>
</evidence>
<evidence type="ECO:0000256" key="2">
    <source>
        <dbReference type="ARBA" id="ARBA00022516"/>
    </source>
</evidence>
<organism evidence="11 12">
    <name type="scientific">Oedothorax gibbosus</name>
    <dbReference type="NCBI Taxonomy" id="931172"/>
    <lineage>
        <taxon>Eukaryota</taxon>
        <taxon>Metazoa</taxon>
        <taxon>Ecdysozoa</taxon>
        <taxon>Arthropoda</taxon>
        <taxon>Chelicerata</taxon>
        <taxon>Arachnida</taxon>
        <taxon>Araneae</taxon>
        <taxon>Araneomorphae</taxon>
        <taxon>Entelegynae</taxon>
        <taxon>Araneoidea</taxon>
        <taxon>Linyphiidae</taxon>
        <taxon>Erigoninae</taxon>
        <taxon>Oedothorax</taxon>
    </lineage>
</organism>